<evidence type="ECO:0000313" key="17">
    <source>
        <dbReference type="Proteomes" id="UP000027195"/>
    </source>
</evidence>
<organism evidence="16 17">
    <name type="scientific">Botryobasidium botryosum (strain FD-172 SS1)</name>
    <dbReference type="NCBI Taxonomy" id="930990"/>
    <lineage>
        <taxon>Eukaryota</taxon>
        <taxon>Fungi</taxon>
        <taxon>Dikarya</taxon>
        <taxon>Basidiomycota</taxon>
        <taxon>Agaricomycotina</taxon>
        <taxon>Agaricomycetes</taxon>
        <taxon>Cantharellales</taxon>
        <taxon>Botryobasidiaceae</taxon>
        <taxon>Botryobasidium</taxon>
    </lineage>
</organism>
<comment type="similarity">
    <text evidence="4">Belongs to the HMBS family.</text>
</comment>
<dbReference type="SUPFAM" id="SSF54782">
    <property type="entry name" value="Porphobilinogen deaminase (hydroxymethylbilane synthase), C-terminal domain"/>
    <property type="match status" value="1"/>
</dbReference>
<sequence>MAHKKRKGKPLQSQRPPSALRPPRATTVASNLTNSLSVHDVPLPTAPNPDSAPSTPSPALESHEEATTAPPPAQRRMLDDEGNAGGSPVAQPRTPASGYGLIRHLPTPRLGRNELAQIQTNIVRDRLSALHPAVDFSVSFMTTGGDKNLSQALYLLGGKSLWTQELEVALLNGDIDIIVHSLKDVPTVLPERCEIGAILEREDPSDSLVVKKGLAYKSLDELPEGSVVGTSSVRRVAQLKRAFPKLVFADVRGNLNTRLAKLDDPTSQYTALILAYAGLVRLGMGDRVTANITSPTLLHAVGQGALAVEIRSDDAGAKAILEGLEHRDTTWRCSAERACLRVLEGGCSVPVGVESSIDIVDTVEGGADPTVGLALTLTATVTSLTGATHVLQTLTREVTSRQDAEAVGESVARALIENGAGAILADIGKDRESKLANVAEVAPESHPQPQTQSQPEPQSESLPQAF</sequence>
<evidence type="ECO:0000256" key="6">
    <source>
        <dbReference type="ARBA" id="ARBA00016519"/>
    </source>
</evidence>
<gene>
    <name evidence="16" type="ORF">BOTBODRAFT_142519</name>
</gene>
<comment type="pathway">
    <text evidence="3">Porphyrin-containing compound metabolism; protoporphyrin-IX biosynthesis; coproporphyrinogen-III from 5-aminolevulinate: step 2/4.</text>
</comment>
<dbReference type="STRING" id="930990.A0A067N7W0"/>
<evidence type="ECO:0000313" key="16">
    <source>
        <dbReference type="EMBL" id="KDQ19821.1"/>
    </source>
</evidence>
<reference evidence="17" key="1">
    <citation type="journal article" date="2014" name="Proc. Natl. Acad. Sci. U.S.A.">
        <title>Extensive sampling of basidiomycete genomes demonstrates inadequacy of the white-rot/brown-rot paradigm for wood decay fungi.</title>
        <authorList>
            <person name="Riley R."/>
            <person name="Salamov A.A."/>
            <person name="Brown D.W."/>
            <person name="Nagy L.G."/>
            <person name="Floudas D."/>
            <person name="Held B.W."/>
            <person name="Levasseur A."/>
            <person name="Lombard V."/>
            <person name="Morin E."/>
            <person name="Otillar R."/>
            <person name="Lindquist E.A."/>
            <person name="Sun H."/>
            <person name="LaButti K.M."/>
            <person name="Schmutz J."/>
            <person name="Jabbour D."/>
            <person name="Luo H."/>
            <person name="Baker S.E."/>
            <person name="Pisabarro A.G."/>
            <person name="Walton J.D."/>
            <person name="Blanchette R.A."/>
            <person name="Henrissat B."/>
            <person name="Martin F."/>
            <person name="Cullen D."/>
            <person name="Hibbett D.S."/>
            <person name="Grigoriev I.V."/>
        </authorList>
    </citation>
    <scope>NUCLEOTIDE SEQUENCE [LARGE SCALE GENOMIC DNA]</scope>
    <source>
        <strain evidence="17">FD-172 SS1</strain>
    </source>
</reference>
<evidence type="ECO:0000256" key="5">
    <source>
        <dbReference type="ARBA" id="ARBA00012655"/>
    </source>
</evidence>
<dbReference type="PRINTS" id="PR00151">
    <property type="entry name" value="PORPHBDMNASE"/>
</dbReference>
<dbReference type="Gene3D" id="3.40.190.10">
    <property type="entry name" value="Periplasmic binding protein-like II"/>
    <property type="match status" value="2"/>
</dbReference>
<evidence type="ECO:0000256" key="10">
    <source>
        <dbReference type="ARBA" id="ARBA00030685"/>
    </source>
</evidence>
<dbReference type="PANTHER" id="PTHR11557">
    <property type="entry name" value="PORPHOBILINOGEN DEAMINASE"/>
    <property type="match status" value="1"/>
</dbReference>
<dbReference type="PANTHER" id="PTHR11557:SF0">
    <property type="entry name" value="PORPHOBILINOGEN DEAMINASE"/>
    <property type="match status" value="1"/>
</dbReference>
<dbReference type="FunFam" id="3.40.190.10:FF:000086">
    <property type="entry name" value="Probable porphobilinogen deaminase"/>
    <property type="match status" value="1"/>
</dbReference>
<dbReference type="SUPFAM" id="SSF53850">
    <property type="entry name" value="Periplasmic binding protein-like II"/>
    <property type="match status" value="1"/>
</dbReference>
<comment type="function">
    <text evidence="2">Tetrapolymerization of the monopyrrole PBG into the hydroxymethylbilane pre-uroporphyrinogen in several discrete steps.</text>
</comment>
<feature type="region of interest" description="Disordered" evidence="13">
    <location>
        <begin position="1"/>
        <end position="98"/>
    </location>
</feature>
<dbReference type="OrthoDB" id="564646at2759"/>
<dbReference type="HOGENOM" id="CLU_019704_0_2_1"/>
<dbReference type="InterPro" id="IPR000860">
    <property type="entry name" value="HemC"/>
</dbReference>
<evidence type="ECO:0000256" key="7">
    <source>
        <dbReference type="ARBA" id="ARBA00022679"/>
    </source>
</evidence>
<feature type="domain" description="Porphobilinogen deaminase C-terminal" evidence="15">
    <location>
        <begin position="332"/>
        <end position="416"/>
    </location>
</feature>
<keyword evidence="9" id="KW-0627">Porphyrin biosynthesis</keyword>
<accession>A0A067N7W0</accession>
<evidence type="ECO:0000256" key="1">
    <source>
        <dbReference type="ARBA" id="ARBA00001916"/>
    </source>
</evidence>
<dbReference type="EMBL" id="KL198018">
    <property type="protein sequence ID" value="KDQ19821.1"/>
    <property type="molecule type" value="Genomic_DNA"/>
</dbReference>
<dbReference type="InterPro" id="IPR022417">
    <property type="entry name" value="Porphobilin_deaminase_N"/>
</dbReference>
<proteinExistence type="inferred from homology"/>
<evidence type="ECO:0000256" key="3">
    <source>
        <dbReference type="ARBA" id="ARBA00004735"/>
    </source>
</evidence>
<evidence type="ECO:0000256" key="9">
    <source>
        <dbReference type="ARBA" id="ARBA00023244"/>
    </source>
</evidence>
<dbReference type="EC" id="2.5.1.61" evidence="5"/>
<evidence type="ECO:0000256" key="2">
    <source>
        <dbReference type="ARBA" id="ARBA00002869"/>
    </source>
</evidence>
<dbReference type="FunFam" id="3.40.190.10:FF:000005">
    <property type="entry name" value="Porphobilinogen deaminase"/>
    <property type="match status" value="1"/>
</dbReference>
<name>A0A067N7W0_BOTB1</name>
<comment type="catalytic activity">
    <reaction evidence="12">
        <text>4 porphobilinogen + H2O = hydroxymethylbilane + 4 NH4(+)</text>
        <dbReference type="Rhea" id="RHEA:13185"/>
        <dbReference type="ChEBI" id="CHEBI:15377"/>
        <dbReference type="ChEBI" id="CHEBI:28938"/>
        <dbReference type="ChEBI" id="CHEBI:57845"/>
        <dbReference type="ChEBI" id="CHEBI:58126"/>
        <dbReference type="EC" id="2.5.1.61"/>
    </reaction>
</comment>
<evidence type="ECO:0000256" key="13">
    <source>
        <dbReference type="SAM" id="MobiDB-lite"/>
    </source>
</evidence>
<dbReference type="Gene3D" id="3.30.160.40">
    <property type="entry name" value="Porphobilinogen deaminase, C-terminal domain"/>
    <property type="match status" value="1"/>
</dbReference>
<dbReference type="GO" id="GO:0004418">
    <property type="term" value="F:hydroxymethylbilane synthase activity"/>
    <property type="evidence" value="ECO:0007669"/>
    <property type="project" value="UniProtKB-EC"/>
</dbReference>
<dbReference type="Pfam" id="PF03900">
    <property type="entry name" value="Porphobil_deamC"/>
    <property type="match status" value="1"/>
</dbReference>
<feature type="domain" description="Porphobilinogen deaminase N-terminal" evidence="14">
    <location>
        <begin position="114"/>
        <end position="316"/>
    </location>
</feature>
<evidence type="ECO:0000259" key="15">
    <source>
        <dbReference type="Pfam" id="PF03900"/>
    </source>
</evidence>
<dbReference type="CDD" id="cd13645">
    <property type="entry name" value="PBP2_HuPBGD_like"/>
    <property type="match status" value="1"/>
</dbReference>
<dbReference type="FunCoup" id="A0A067N7W0">
    <property type="interactions" value="446"/>
</dbReference>
<dbReference type="Proteomes" id="UP000027195">
    <property type="component" value="Unassembled WGS sequence"/>
</dbReference>
<evidence type="ECO:0000256" key="12">
    <source>
        <dbReference type="ARBA" id="ARBA00048169"/>
    </source>
</evidence>
<feature type="compositionally biased region" description="Low complexity" evidence="13">
    <location>
        <begin position="444"/>
        <end position="466"/>
    </location>
</feature>
<keyword evidence="8" id="KW-0350">Heme biosynthesis</keyword>
<dbReference type="Pfam" id="PF01379">
    <property type="entry name" value="Porphobil_deam"/>
    <property type="match status" value="1"/>
</dbReference>
<dbReference type="InParanoid" id="A0A067N7W0"/>
<dbReference type="InterPro" id="IPR036803">
    <property type="entry name" value="Porphobilinogen_deaminase_C_sf"/>
</dbReference>
<protein>
    <recommendedName>
        <fullName evidence="6">Porphobilinogen deaminase</fullName>
        <ecNumber evidence="5">2.5.1.61</ecNumber>
    </recommendedName>
    <alternativeName>
        <fullName evidence="11">Hydroxymethylbilane synthase</fullName>
    </alternativeName>
    <alternativeName>
        <fullName evidence="10">Pre-uroporphyrinogen synthase</fullName>
    </alternativeName>
</protein>
<dbReference type="NCBIfam" id="TIGR00212">
    <property type="entry name" value="hemC"/>
    <property type="match status" value="1"/>
</dbReference>
<comment type="cofactor">
    <cofactor evidence="1">
        <name>dipyrromethane</name>
        <dbReference type="ChEBI" id="CHEBI:60342"/>
    </cofactor>
</comment>
<evidence type="ECO:0000256" key="4">
    <source>
        <dbReference type="ARBA" id="ARBA00005638"/>
    </source>
</evidence>
<feature type="region of interest" description="Disordered" evidence="13">
    <location>
        <begin position="438"/>
        <end position="466"/>
    </location>
</feature>
<dbReference type="GO" id="GO:0005737">
    <property type="term" value="C:cytoplasm"/>
    <property type="evidence" value="ECO:0007669"/>
    <property type="project" value="TreeGrafter"/>
</dbReference>
<dbReference type="GO" id="GO:0006783">
    <property type="term" value="P:heme biosynthetic process"/>
    <property type="evidence" value="ECO:0007669"/>
    <property type="project" value="UniProtKB-KW"/>
</dbReference>
<keyword evidence="17" id="KW-1185">Reference proteome</keyword>
<evidence type="ECO:0000259" key="14">
    <source>
        <dbReference type="Pfam" id="PF01379"/>
    </source>
</evidence>
<feature type="compositionally biased region" description="Polar residues" evidence="13">
    <location>
        <begin position="27"/>
        <end position="37"/>
    </location>
</feature>
<evidence type="ECO:0000256" key="11">
    <source>
        <dbReference type="ARBA" id="ARBA00033064"/>
    </source>
</evidence>
<keyword evidence="7" id="KW-0808">Transferase</keyword>
<dbReference type="AlphaFoldDB" id="A0A067N7W0"/>
<evidence type="ECO:0000256" key="8">
    <source>
        <dbReference type="ARBA" id="ARBA00023133"/>
    </source>
</evidence>
<dbReference type="InterPro" id="IPR022418">
    <property type="entry name" value="Porphobilinogen_deaminase_C"/>
</dbReference>